<gene>
    <name evidence="5" type="ORF">B7P43_G06563</name>
</gene>
<dbReference type="InParanoid" id="A0A2J7QTR8"/>
<evidence type="ECO:0000313" key="6">
    <source>
        <dbReference type="Proteomes" id="UP000235965"/>
    </source>
</evidence>
<dbReference type="GO" id="GO:0044027">
    <property type="term" value="P:negative regulation of gene expression via chromosomal CpG island methylation"/>
    <property type="evidence" value="ECO:0007669"/>
    <property type="project" value="TreeGrafter"/>
</dbReference>
<evidence type="ECO:0000313" key="5">
    <source>
        <dbReference type="EMBL" id="PNF31977.1"/>
    </source>
</evidence>
<keyword evidence="1 2" id="KW-0539">Nucleus</keyword>
<feature type="compositionally biased region" description="Polar residues" evidence="3">
    <location>
        <begin position="149"/>
        <end position="176"/>
    </location>
</feature>
<accession>A0A2J7QTR8</accession>
<dbReference type="InterPro" id="IPR045134">
    <property type="entry name" value="UHRF1/2-like"/>
</dbReference>
<sequence>MSQCSELQKHPRTGRNYIKNGQLHSKMALLKRQQEWLKKWKSLLDVSSTTLDEIGNSNDDACGLPTLCEHSYSVPPSSVQGFSADECRMSLHKYYMLEDQINYLLPEEDLSTDEDDVQSLTSEDDDPILILARFSSEQLRDYGYHEETTNLSTQNSVETSSLPGQHLSQSNINDGYTTDGYDSEMEPCRPISRISLILPYDHSEDDCDSHSLSENLSYTLSRPNSVMSIGGYTTYYETDFDTEDELKSHPITKSRKKIEAVYGHIPGVPVGKEWKLRRQCCRYSVHQPLKAAIHGGPEGVYSMVLSFVYAVDDYGVEFRYRGEGGRDPKTKKLVCDQKMIRGNLALAHSQMTGNPIRVIRGFQLQNKYSPRTGYRYDGLYQVTQHSESVARGGFKVFMFYLVRCGYQPPPPWHSDRIELPWPSPVHQNTSTSEDEYPEKEVRVKRGQQRPQSSLISDAVRCLTPANMASENESPPVLELPGLKRERILLYSTPPHINPGFCFDSTAVKIKDRAVVLLERLDKDLDLKLLANPQERVNVSTIHRFKILRKRRRNSRKAHVKNRRRKKKKMLISERRRKLQ</sequence>
<evidence type="ECO:0000256" key="3">
    <source>
        <dbReference type="SAM" id="MobiDB-lite"/>
    </source>
</evidence>
<dbReference type="PANTHER" id="PTHR14140">
    <property type="entry name" value="E3 UBIQUITIN-PROTEIN LIGASE UHRF-RELATED"/>
    <property type="match status" value="1"/>
</dbReference>
<dbReference type="OrthoDB" id="2270193at2759"/>
<reference evidence="5 6" key="1">
    <citation type="submission" date="2017-12" db="EMBL/GenBank/DDBJ databases">
        <title>Hemimetabolous genomes reveal molecular basis of termite eusociality.</title>
        <authorList>
            <person name="Harrison M.C."/>
            <person name="Jongepier E."/>
            <person name="Robertson H.M."/>
            <person name="Arning N."/>
            <person name="Bitard-Feildel T."/>
            <person name="Chao H."/>
            <person name="Childers C.P."/>
            <person name="Dinh H."/>
            <person name="Doddapaneni H."/>
            <person name="Dugan S."/>
            <person name="Gowin J."/>
            <person name="Greiner C."/>
            <person name="Han Y."/>
            <person name="Hu H."/>
            <person name="Hughes D.S.T."/>
            <person name="Huylmans A.-K."/>
            <person name="Kemena C."/>
            <person name="Kremer L.P.M."/>
            <person name="Lee S.L."/>
            <person name="Lopez-Ezquerra A."/>
            <person name="Mallet L."/>
            <person name="Monroy-Kuhn J.M."/>
            <person name="Moser A."/>
            <person name="Murali S.C."/>
            <person name="Muzny D.M."/>
            <person name="Otani S."/>
            <person name="Piulachs M.-D."/>
            <person name="Poelchau M."/>
            <person name="Qu J."/>
            <person name="Schaub F."/>
            <person name="Wada-Katsumata A."/>
            <person name="Worley K.C."/>
            <person name="Xie Q."/>
            <person name="Ylla G."/>
            <person name="Poulsen M."/>
            <person name="Gibbs R.A."/>
            <person name="Schal C."/>
            <person name="Richards S."/>
            <person name="Belles X."/>
            <person name="Korb J."/>
            <person name="Bornberg-Bauer E."/>
        </authorList>
    </citation>
    <scope>NUCLEOTIDE SEQUENCE [LARGE SCALE GENOMIC DNA]</scope>
    <source>
        <tissue evidence="5">Whole body</tissue>
    </source>
</reference>
<name>A0A2J7QTR8_9NEOP</name>
<dbReference type="InterPro" id="IPR015947">
    <property type="entry name" value="PUA-like_sf"/>
</dbReference>
<dbReference type="Pfam" id="PF02182">
    <property type="entry name" value="SAD_SRA"/>
    <property type="match status" value="1"/>
</dbReference>
<dbReference type="GO" id="GO:0005634">
    <property type="term" value="C:nucleus"/>
    <property type="evidence" value="ECO:0007669"/>
    <property type="project" value="UniProtKB-SubCell"/>
</dbReference>
<dbReference type="SMART" id="SM00466">
    <property type="entry name" value="SRA"/>
    <property type="match status" value="1"/>
</dbReference>
<feature type="region of interest" description="Disordered" evidence="3">
    <location>
        <begin position="550"/>
        <end position="579"/>
    </location>
</feature>
<feature type="domain" description="YDG" evidence="4">
    <location>
        <begin position="263"/>
        <end position="403"/>
    </location>
</feature>
<comment type="subcellular location">
    <subcellularLocation>
        <location evidence="2">Nucleus</location>
    </subcellularLocation>
</comment>
<dbReference type="GO" id="GO:0016567">
    <property type="term" value="P:protein ubiquitination"/>
    <property type="evidence" value="ECO:0007669"/>
    <property type="project" value="TreeGrafter"/>
</dbReference>
<dbReference type="InterPro" id="IPR003105">
    <property type="entry name" value="SRA_YDG"/>
</dbReference>
<dbReference type="SUPFAM" id="SSF88697">
    <property type="entry name" value="PUA domain-like"/>
    <property type="match status" value="1"/>
</dbReference>
<evidence type="ECO:0000256" key="2">
    <source>
        <dbReference type="PROSITE-ProRule" id="PRU00358"/>
    </source>
</evidence>
<dbReference type="Gene3D" id="2.30.280.10">
    <property type="entry name" value="SRA-YDG"/>
    <property type="match status" value="1"/>
</dbReference>
<dbReference type="PROSITE" id="PS51015">
    <property type="entry name" value="YDG"/>
    <property type="match status" value="1"/>
</dbReference>
<dbReference type="AlphaFoldDB" id="A0A2J7QTR8"/>
<keyword evidence="6" id="KW-1185">Reference proteome</keyword>
<evidence type="ECO:0000256" key="1">
    <source>
        <dbReference type="ARBA" id="ARBA00023242"/>
    </source>
</evidence>
<organism evidence="5 6">
    <name type="scientific">Cryptotermes secundus</name>
    <dbReference type="NCBI Taxonomy" id="105785"/>
    <lineage>
        <taxon>Eukaryota</taxon>
        <taxon>Metazoa</taxon>
        <taxon>Ecdysozoa</taxon>
        <taxon>Arthropoda</taxon>
        <taxon>Hexapoda</taxon>
        <taxon>Insecta</taxon>
        <taxon>Pterygota</taxon>
        <taxon>Neoptera</taxon>
        <taxon>Polyneoptera</taxon>
        <taxon>Dictyoptera</taxon>
        <taxon>Blattodea</taxon>
        <taxon>Blattoidea</taxon>
        <taxon>Termitoidae</taxon>
        <taxon>Kalotermitidae</taxon>
        <taxon>Cryptotermitinae</taxon>
        <taxon>Cryptotermes</taxon>
    </lineage>
</organism>
<protein>
    <recommendedName>
        <fullName evidence="4">YDG domain-containing protein</fullName>
    </recommendedName>
</protein>
<evidence type="ECO:0000259" key="4">
    <source>
        <dbReference type="PROSITE" id="PS51015"/>
    </source>
</evidence>
<dbReference type="EMBL" id="NEVH01011193">
    <property type="protein sequence ID" value="PNF31977.1"/>
    <property type="molecule type" value="Genomic_DNA"/>
</dbReference>
<dbReference type="InterPro" id="IPR036987">
    <property type="entry name" value="SRA-YDG_sf"/>
</dbReference>
<dbReference type="GO" id="GO:0061630">
    <property type="term" value="F:ubiquitin protein ligase activity"/>
    <property type="evidence" value="ECO:0007669"/>
    <property type="project" value="TreeGrafter"/>
</dbReference>
<proteinExistence type="predicted"/>
<dbReference type="PANTHER" id="PTHR14140:SF27">
    <property type="entry name" value="OS04G0289800 PROTEIN"/>
    <property type="match status" value="1"/>
</dbReference>
<feature type="region of interest" description="Disordered" evidence="3">
    <location>
        <begin position="148"/>
        <end position="184"/>
    </location>
</feature>
<dbReference type="Proteomes" id="UP000235965">
    <property type="component" value="Unassembled WGS sequence"/>
</dbReference>
<dbReference type="STRING" id="105785.A0A2J7QTR8"/>
<feature type="region of interest" description="Disordered" evidence="3">
    <location>
        <begin position="423"/>
        <end position="449"/>
    </location>
</feature>
<comment type="caution">
    <text evidence="5">The sequence shown here is derived from an EMBL/GenBank/DDBJ whole genome shotgun (WGS) entry which is preliminary data.</text>
</comment>